<keyword evidence="3" id="KW-1185">Reference proteome</keyword>
<dbReference type="EMBL" id="JBBEUB010000001">
    <property type="protein sequence ID" value="MEJ2900887.1"/>
    <property type="molecule type" value="Genomic_DNA"/>
</dbReference>
<name>A0ABU8NH87_9SPHI</name>
<organism evidence="2 3">
    <name type="scientific">Pedobacter panaciterrae</name>
    <dbReference type="NCBI Taxonomy" id="363849"/>
    <lineage>
        <taxon>Bacteria</taxon>
        <taxon>Pseudomonadati</taxon>
        <taxon>Bacteroidota</taxon>
        <taxon>Sphingobacteriia</taxon>
        <taxon>Sphingobacteriales</taxon>
        <taxon>Sphingobacteriaceae</taxon>
        <taxon>Pedobacter</taxon>
    </lineage>
</organism>
<gene>
    <name evidence="2" type="ORF">WAE58_00535</name>
</gene>
<dbReference type="Proteomes" id="UP001378956">
    <property type="component" value="Unassembled WGS sequence"/>
</dbReference>
<dbReference type="RefSeq" id="WP_337714843.1">
    <property type="nucleotide sequence ID" value="NZ_JBBEUB010000001.1"/>
</dbReference>
<feature type="region of interest" description="Disordered" evidence="1">
    <location>
        <begin position="15"/>
        <end position="72"/>
    </location>
</feature>
<accession>A0ABU8NH87</accession>
<evidence type="ECO:0000256" key="1">
    <source>
        <dbReference type="SAM" id="MobiDB-lite"/>
    </source>
</evidence>
<reference evidence="2 3" key="1">
    <citation type="submission" date="2024-03" db="EMBL/GenBank/DDBJ databases">
        <title>Sequence of Lycoming College Course Isolates.</title>
        <authorList>
            <person name="Plotts O."/>
            <person name="Newman J."/>
        </authorList>
    </citation>
    <scope>NUCLEOTIDE SEQUENCE [LARGE SCALE GENOMIC DNA]</scope>
    <source>
        <strain evidence="2 3">CJB-3</strain>
    </source>
</reference>
<feature type="compositionally biased region" description="Basic and acidic residues" evidence="1">
    <location>
        <begin position="39"/>
        <end position="54"/>
    </location>
</feature>
<comment type="caution">
    <text evidence="2">The sequence shown here is derived from an EMBL/GenBank/DDBJ whole genome shotgun (WGS) entry which is preliminary data.</text>
</comment>
<evidence type="ECO:0000313" key="3">
    <source>
        <dbReference type="Proteomes" id="UP001378956"/>
    </source>
</evidence>
<evidence type="ECO:0000313" key="2">
    <source>
        <dbReference type="EMBL" id="MEJ2900887.1"/>
    </source>
</evidence>
<sequence length="72" mass="8027">MAAKMKKKADLKLKKNNLDDDNLGLDADHSSDPPSLMTRLDDDNDRISGNRDGENDAEENYSSVVYSPLDDK</sequence>
<proteinExistence type="predicted"/>
<protein>
    <submittedName>
        <fullName evidence="2">Uncharacterized protein</fullName>
    </submittedName>
</protein>